<evidence type="ECO:0000313" key="1">
    <source>
        <dbReference type="EMBL" id="EEF22391.1"/>
    </source>
</evidence>
<accession>B9TP23</accession>
<dbReference type="EMBL" id="EQ994325">
    <property type="protein sequence ID" value="EEF22391.1"/>
    <property type="molecule type" value="Genomic_DNA"/>
</dbReference>
<feature type="non-terminal residue" evidence="1">
    <location>
        <position position="56"/>
    </location>
</feature>
<gene>
    <name evidence="1" type="ORF">RCOM_2075720</name>
</gene>
<dbReference type="Proteomes" id="UP000008311">
    <property type="component" value="Unassembled WGS sequence"/>
</dbReference>
<evidence type="ECO:0000313" key="2">
    <source>
        <dbReference type="Proteomes" id="UP000008311"/>
    </source>
</evidence>
<dbReference type="InParanoid" id="B9TP23"/>
<sequence length="56" mass="5817">MRDRGGQAEPLGHRHRHAAVEDGAVLAAVAQLGRRTALLSVVESLICASTLDTAAP</sequence>
<reference evidence="2" key="1">
    <citation type="journal article" date="2010" name="Nat. Biotechnol.">
        <title>Draft genome sequence of the oilseed species Ricinus communis.</title>
        <authorList>
            <person name="Chan A.P."/>
            <person name="Crabtree J."/>
            <person name="Zhao Q."/>
            <person name="Lorenzi H."/>
            <person name="Orvis J."/>
            <person name="Puiu D."/>
            <person name="Melake-Berhan A."/>
            <person name="Jones K.M."/>
            <person name="Redman J."/>
            <person name="Chen G."/>
            <person name="Cahoon E.B."/>
            <person name="Gedil M."/>
            <person name="Stanke M."/>
            <person name="Haas B.J."/>
            <person name="Wortman J.R."/>
            <person name="Fraser-Liggett C.M."/>
            <person name="Ravel J."/>
            <person name="Rabinowicz P.D."/>
        </authorList>
    </citation>
    <scope>NUCLEOTIDE SEQUENCE [LARGE SCALE GENOMIC DNA]</scope>
    <source>
        <strain evidence="2">cv. Hale</strain>
    </source>
</reference>
<dbReference type="AlphaFoldDB" id="B9TP23"/>
<name>B9TP23_RICCO</name>
<proteinExistence type="predicted"/>
<organism evidence="1 2">
    <name type="scientific">Ricinus communis</name>
    <name type="common">Castor bean</name>
    <dbReference type="NCBI Taxonomy" id="3988"/>
    <lineage>
        <taxon>Eukaryota</taxon>
        <taxon>Viridiplantae</taxon>
        <taxon>Streptophyta</taxon>
        <taxon>Embryophyta</taxon>
        <taxon>Tracheophyta</taxon>
        <taxon>Spermatophyta</taxon>
        <taxon>Magnoliopsida</taxon>
        <taxon>eudicotyledons</taxon>
        <taxon>Gunneridae</taxon>
        <taxon>Pentapetalae</taxon>
        <taxon>rosids</taxon>
        <taxon>fabids</taxon>
        <taxon>Malpighiales</taxon>
        <taxon>Euphorbiaceae</taxon>
        <taxon>Acalyphoideae</taxon>
        <taxon>Acalypheae</taxon>
        <taxon>Ricinus</taxon>
    </lineage>
</organism>
<keyword evidence="2" id="KW-1185">Reference proteome</keyword>
<protein>
    <submittedName>
        <fullName evidence="1">Uncharacterized protein</fullName>
    </submittedName>
</protein>